<dbReference type="Gene3D" id="3.50.50.60">
    <property type="entry name" value="FAD/NAD(P)-binding domain"/>
    <property type="match status" value="2"/>
</dbReference>
<evidence type="ECO:0000313" key="2">
    <source>
        <dbReference type="Proteomes" id="UP000016923"/>
    </source>
</evidence>
<dbReference type="Proteomes" id="UP000016923">
    <property type="component" value="Unassembled WGS sequence"/>
</dbReference>
<dbReference type="VEuPathDB" id="FungiDB:F503_00687"/>
<dbReference type="EMBL" id="KE148179">
    <property type="protein sequence ID" value="EPE02419.1"/>
    <property type="molecule type" value="Genomic_DNA"/>
</dbReference>
<reference evidence="1 2" key="1">
    <citation type="journal article" date="2013" name="BMC Genomics">
        <title>The genome and transcriptome of the pine saprophyte Ophiostoma piceae, and a comparison with the bark beetle-associated pine pathogen Grosmannia clavigera.</title>
        <authorList>
            <person name="Haridas S."/>
            <person name="Wang Y."/>
            <person name="Lim L."/>
            <person name="Massoumi Alamouti S."/>
            <person name="Jackman S."/>
            <person name="Docking R."/>
            <person name="Robertson G."/>
            <person name="Birol I."/>
            <person name="Bohlmann J."/>
            <person name="Breuil C."/>
        </authorList>
    </citation>
    <scope>NUCLEOTIDE SEQUENCE [LARGE SCALE GENOMIC DNA]</scope>
    <source>
        <strain evidence="1 2">UAMH 11346</strain>
    </source>
</reference>
<dbReference type="HOGENOM" id="CLU_1337869_0_0_1"/>
<keyword evidence="2" id="KW-1185">Reference proteome</keyword>
<name>S3BMI3_OPHP1</name>
<accession>S3BMI3</accession>
<dbReference type="InterPro" id="IPR036188">
    <property type="entry name" value="FAD/NAD-bd_sf"/>
</dbReference>
<keyword evidence="1" id="KW-0560">Oxidoreductase</keyword>
<keyword evidence="1" id="KW-0503">Monooxygenase</keyword>
<organism evidence="1 2">
    <name type="scientific">Ophiostoma piceae (strain UAMH 11346)</name>
    <name type="common">Sap stain fungus</name>
    <dbReference type="NCBI Taxonomy" id="1262450"/>
    <lineage>
        <taxon>Eukaryota</taxon>
        <taxon>Fungi</taxon>
        <taxon>Dikarya</taxon>
        <taxon>Ascomycota</taxon>
        <taxon>Pezizomycotina</taxon>
        <taxon>Sordariomycetes</taxon>
        <taxon>Sordariomycetidae</taxon>
        <taxon>Ophiostomatales</taxon>
        <taxon>Ophiostomataceae</taxon>
        <taxon>Ophiostoma</taxon>
    </lineage>
</organism>
<dbReference type="OrthoDB" id="66881at2759"/>
<gene>
    <name evidence="1" type="ORF">F503_00687</name>
</gene>
<dbReference type="STRING" id="1262450.S3BMI3"/>
<evidence type="ECO:0000313" key="1">
    <source>
        <dbReference type="EMBL" id="EPE02419.1"/>
    </source>
</evidence>
<protein>
    <submittedName>
        <fullName evidence="1">Dimethylaniline monooxygenase 2</fullName>
    </submittedName>
</protein>
<proteinExistence type="predicted"/>
<dbReference type="AlphaFoldDB" id="S3BMI3"/>
<dbReference type="GO" id="GO:0004497">
    <property type="term" value="F:monooxygenase activity"/>
    <property type="evidence" value="ECO:0007669"/>
    <property type="project" value="UniProtKB-KW"/>
</dbReference>
<sequence length="205" mass="22718">MTVQSYFERFVPRVSGKILNRVAAKMQDTAFPAVHAPPKWRIWLASSRDKFFPTVSDSLVPALESGDIKSVPGLNGVTRPCSVALDDIDVVIFYTGYKNKLGMSLLDQDTRGKPFPRLYHQIFSLDLPDPLAFMGTAMFPMPAFQLYDLTSMAAAELLSVEARNASPHLYHVIASDKRMAWPSARAAIELINAQLAAQDAKDKSE</sequence>